<evidence type="ECO:0000256" key="1">
    <source>
        <dbReference type="SAM" id="MobiDB-lite"/>
    </source>
</evidence>
<keyword evidence="3" id="KW-1185">Reference proteome</keyword>
<name>A0A6A4I8V2_9AGAR</name>
<organism evidence="2 3">
    <name type="scientific">Gymnopus androsaceus JB14</name>
    <dbReference type="NCBI Taxonomy" id="1447944"/>
    <lineage>
        <taxon>Eukaryota</taxon>
        <taxon>Fungi</taxon>
        <taxon>Dikarya</taxon>
        <taxon>Basidiomycota</taxon>
        <taxon>Agaricomycotina</taxon>
        <taxon>Agaricomycetes</taxon>
        <taxon>Agaricomycetidae</taxon>
        <taxon>Agaricales</taxon>
        <taxon>Marasmiineae</taxon>
        <taxon>Omphalotaceae</taxon>
        <taxon>Gymnopus</taxon>
    </lineage>
</organism>
<dbReference type="EMBL" id="ML769398">
    <property type="protein sequence ID" value="KAE9407001.1"/>
    <property type="molecule type" value="Genomic_DNA"/>
</dbReference>
<evidence type="ECO:0000313" key="3">
    <source>
        <dbReference type="Proteomes" id="UP000799118"/>
    </source>
</evidence>
<gene>
    <name evidence="2" type="ORF">BT96DRAFT_933661</name>
</gene>
<accession>A0A6A4I8V2</accession>
<feature type="region of interest" description="Disordered" evidence="1">
    <location>
        <begin position="95"/>
        <end position="117"/>
    </location>
</feature>
<dbReference type="Proteomes" id="UP000799118">
    <property type="component" value="Unassembled WGS sequence"/>
</dbReference>
<evidence type="ECO:0000313" key="2">
    <source>
        <dbReference type="EMBL" id="KAE9407001.1"/>
    </source>
</evidence>
<reference evidence="2" key="1">
    <citation type="journal article" date="2019" name="Environ. Microbiol.">
        <title>Fungal ecological strategies reflected in gene transcription - a case study of two litter decomposers.</title>
        <authorList>
            <person name="Barbi F."/>
            <person name="Kohler A."/>
            <person name="Barry K."/>
            <person name="Baskaran P."/>
            <person name="Daum C."/>
            <person name="Fauchery L."/>
            <person name="Ihrmark K."/>
            <person name="Kuo A."/>
            <person name="LaButti K."/>
            <person name="Lipzen A."/>
            <person name="Morin E."/>
            <person name="Grigoriev I.V."/>
            <person name="Henrissat B."/>
            <person name="Lindahl B."/>
            <person name="Martin F."/>
        </authorList>
    </citation>
    <scope>NUCLEOTIDE SEQUENCE</scope>
    <source>
        <strain evidence="2">JB14</strain>
    </source>
</reference>
<dbReference type="AlphaFoldDB" id="A0A6A4I8V2"/>
<protein>
    <submittedName>
        <fullName evidence="2">Uncharacterized protein</fullName>
    </submittedName>
</protein>
<sequence length="371" mass="41749">MNTKIRVWFGIKFCDGFVRLKDMVPLRNWMLPPSEPPDDVETGELARTRRTYAGNDWGIRRRLALEVKGLWDAVGCNLLVLNQYHQSKQLQLMVKPSATNTARKESDGNRAGQRTRRRRQLVFSSFVLPKSWNGSTKATAHHVAIVAERSGSREMQQRNLLRNVVEWAGWELWSSVKQRSVLEEAFNVPTSTALSVAWVTKPSKKIRYEIRQCSSEDSGTDTRGDCLGLVPSRLRSTIWAALSANVHGRENMKYEDLVLRASSTIISPTRAMEPSLQLAEHWTAIEPACSDTSNVVKRRELRGSLEKQRSTMVLWAVPVAGAASAKAARIVASSRACSNTGIFTELSELFHPHVHDVDLPITRAFSNNSRR</sequence>
<proteinExistence type="predicted"/>